<reference evidence="1" key="1">
    <citation type="submission" date="2022-04" db="EMBL/GenBank/DDBJ databases">
        <title>Genome of the entomopathogenic fungus Entomophthora muscae.</title>
        <authorList>
            <person name="Elya C."/>
            <person name="Lovett B.R."/>
            <person name="Lee E."/>
            <person name="Macias A.M."/>
            <person name="Hajek A.E."/>
            <person name="De Bivort B.L."/>
            <person name="Kasson M.T."/>
            <person name="De Fine Licht H.H."/>
            <person name="Stajich J.E."/>
        </authorList>
    </citation>
    <scope>NUCLEOTIDE SEQUENCE</scope>
    <source>
        <strain evidence="1">Berkeley</strain>
    </source>
</reference>
<dbReference type="EMBL" id="QTSX02000258">
    <property type="protein sequence ID" value="KAJ9087462.1"/>
    <property type="molecule type" value="Genomic_DNA"/>
</dbReference>
<protein>
    <submittedName>
        <fullName evidence="1">Glutamate decarboxylase gad1</fullName>
        <ecNumber evidence="1">4.1.1.15</ecNumber>
    </submittedName>
</protein>
<gene>
    <name evidence="1" type="primary">GAD1_10</name>
    <name evidence="1" type="ORF">DSO57_1033177</name>
</gene>
<evidence type="ECO:0000313" key="1">
    <source>
        <dbReference type="EMBL" id="KAJ9087462.1"/>
    </source>
</evidence>
<accession>A0ACC2UL11</accession>
<evidence type="ECO:0000313" key="2">
    <source>
        <dbReference type="Proteomes" id="UP001165960"/>
    </source>
</evidence>
<dbReference type="Proteomes" id="UP001165960">
    <property type="component" value="Unassembled WGS sequence"/>
</dbReference>
<comment type="caution">
    <text evidence="1">The sequence shown here is derived from an EMBL/GenBank/DDBJ whole genome shotgun (WGS) entry which is preliminary data.</text>
</comment>
<name>A0ACC2UL11_9FUNG</name>
<sequence>MPLSNHIDYAKLVRLAEKEGCQQSHITTPAYSSRYQVAEVPKFKMAESGMPPQAAYRMVHDELMLDGKPELNCATFLTQWMEPEAEALIHENINKNFVDVDGFPSSIAIHERCISILAELWGAPVSGQAQGTVCGGSSEALILGGLAMKWAWKKKCKESGRDDSKPNVVLGSNAHCCIEKFARYFDVDARIVPVTVESNYVMDPKSCIAHCDENTIGVFSILGSTYTGHYEDVLGLSDALDKLQEKKGFDIPIHVDAASGGFIAPFATPDLNWDFGVKRVVSINTSGHKYGLVYAGLGWVVWKSKDYLHEDLIFQMHYLGAPQRSFSLNFSRPSTHLIAQYYNFVRLGQEGYRNAANGCLSNARFLSRALEKSEMFDVLSRIHHKHPNKDFLPGIPLVAFTPSARFKELIPDIDVSDISGLIRTRGWMLPVYNLPQACQDTRILRVVVKEGMSRDLVARLIADIISACNSLMSNKEPRVTDPLFEVMALECSEDPFIAKKLNTNPTQRHRKHVKNTFSSVC</sequence>
<keyword evidence="2" id="KW-1185">Reference proteome</keyword>
<organism evidence="1 2">
    <name type="scientific">Entomophthora muscae</name>
    <dbReference type="NCBI Taxonomy" id="34485"/>
    <lineage>
        <taxon>Eukaryota</taxon>
        <taxon>Fungi</taxon>
        <taxon>Fungi incertae sedis</taxon>
        <taxon>Zoopagomycota</taxon>
        <taxon>Entomophthoromycotina</taxon>
        <taxon>Entomophthoromycetes</taxon>
        <taxon>Entomophthorales</taxon>
        <taxon>Entomophthoraceae</taxon>
        <taxon>Entomophthora</taxon>
    </lineage>
</organism>
<dbReference type="EC" id="4.1.1.15" evidence="1"/>
<proteinExistence type="predicted"/>
<keyword evidence="1" id="KW-0456">Lyase</keyword>